<dbReference type="Proteomes" id="UP001295469">
    <property type="component" value="Chromosome C03"/>
</dbReference>
<name>A0A816I666_BRANA</name>
<protein>
    <submittedName>
        <fullName evidence="1">(rape) hypothetical protein</fullName>
    </submittedName>
</protein>
<feature type="non-terminal residue" evidence="1">
    <location>
        <position position="53"/>
    </location>
</feature>
<gene>
    <name evidence="1" type="ORF">DARMORV10_C03P05650.1</name>
</gene>
<organism evidence="1">
    <name type="scientific">Brassica napus</name>
    <name type="common">Rape</name>
    <dbReference type="NCBI Taxonomy" id="3708"/>
    <lineage>
        <taxon>Eukaryota</taxon>
        <taxon>Viridiplantae</taxon>
        <taxon>Streptophyta</taxon>
        <taxon>Embryophyta</taxon>
        <taxon>Tracheophyta</taxon>
        <taxon>Spermatophyta</taxon>
        <taxon>Magnoliopsida</taxon>
        <taxon>eudicotyledons</taxon>
        <taxon>Gunneridae</taxon>
        <taxon>Pentapetalae</taxon>
        <taxon>rosids</taxon>
        <taxon>malvids</taxon>
        <taxon>Brassicales</taxon>
        <taxon>Brassicaceae</taxon>
        <taxon>Brassiceae</taxon>
        <taxon>Brassica</taxon>
    </lineage>
</organism>
<dbReference type="EMBL" id="HG994367">
    <property type="protein sequence ID" value="CAF1697026.1"/>
    <property type="molecule type" value="Genomic_DNA"/>
</dbReference>
<sequence length="53" mass="5955">RAIKEPDPKKICRDETNGICIAFGTLISLFPPSLLKNRKILRRVNASIKTQSC</sequence>
<dbReference type="AlphaFoldDB" id="A0A816I666"/>
<evidence type="ECO:0000313" key="1">
    <source>
        <dbReference type="EMBL" id="CAF1697026.1"/>
    </source>
</evidence>
<accession>A0A816I666</accession>
<proteinExistence type="predicted"/>
<reference evidence="1" key="1">
    <citation type="submission" date="2021-01" db="EMBL/GenBank/DDBJ databases">
        <authorList>
            <consortium name="Genoscope - CEA"/>
            <person name="William W."/>
        </authorList>
    </citation>
    <scope>NUCLEOTIDE SEQUENCE</scope>
</reference>